<feature type="region of interest" description="Disordered" evidence="1">
    <location>
        <begin position="130"/>
        <end position="160"/>
    </location>
</feature>
<organism evidence="4 5">
    <name type="scientific">Cryoendolithus antarcticus</name>
    <dbReference type="NCBI Taxonomy" id="1507870"/>
    <lineage>
        <taxon>Eukaryota</taxon>
        <taxon>Fungi</taxon>
        <taxon>Dikarya</taxon>
        <taxon>Ascomycota</taxon>
        <taxon>Pezizomycotina</taxon>
        <taxon>Dothideomycetes</taxon>
        <taxon>Dothideomycetidae</taxon>
        <taxon>Cladosporiales</taxon>
        <taxon>Cladosporiaceae</taxon>
        <taxon>Cryoendolithus</taxon>
    </lineage>
</organism>
<dbReference type="STRING" id="1507870.A0A1V8TPW9"/>
<proteinExistence type="predicted"/>
<evidence type="ECO:0000259" key="2">
    <source>
        <dbReference type="Pfam" id="PF16335"/>
    </source>
</evidence>
<dbReference type="PANTHER" id="PTHR31987">
    <property type="entry name" value="GLUTAMINASE A-RELATED"/>
    <property type="match status" value="1"/>
</dbReference>
<dbReference type="AlphaFoldDB" id="A0A1V8TPW9"/>
<dbReference type="InParanoid" id="A0A1V8TPW9"/>
<sequence>MADILGVRKDNLDADQTLTTDSGAVTGWTGLFRVDNATCIWMGQPTQTTLSVNQTTFEYTSTRSTFTMDVLGQVSGDRSVTAQWGYGVIQDQPQPHSWPGPSSASWSAAHPFKIYGTKTAFAVPTSVAHPPEYTHAAGQRKRPSHGGNRSSFPHNKWRPPANANAGGVAYHQVFRQEQQESVEIKQQAEWGNWFYSTSNSGADATVRLQFVTNGYLANTADTDYRPINQDYVVFGFSRDLGSVGSTSQSMLFQLSLHQQSAMQFLDANGVQAVPSLWTSYFSSDTDALKFFFDDYETGSSLATSLDNKIASDSVAAGGQDYFSLTSLATRQAFGALEGTNTPTEPWVFLKEISSDGNVQTVDVIFPFHLIAIYLNPSMLKYLLDPLFIQQEAGNFPQAYLNDWELFCAAIASQDTKTEFISTVAKWLGVTPTNFAFTDLYDTVTGNYPPGITFIARPVVGGLYSLLALKSAPSNGYVAA</sequence>
<dbReference type="InterPro" id="IPR032514">
    <property type="entry name" value="GtaA_central"/>
</dbReference>
<comment type="caution">
    <text evidence="4">The sequence shown here is derived from an EMBL/GenBank/DDBJ whole genome shotgun (WGS) entry which is preliminary data.</text>
</comment>
<evidence type="ECO:0000256" key="1">
    <source>
        <dbReference type="SAM" id="MobiDB-lite"/>
    </source>
</evidence>
<dbReference type="PANTHER" id="PTHR31987:SF1">
    <property type="entry name" value="GLUTAMINASE A"/>
    <property type="match status" value="1"/>
</dbReference>
<name>A0A1V8TPW9_9PEZI</name>
<dbReference type="InterPro" id="IPR052743">
    <property type="entry name" value="Glutaminase_GtaA"/>
</dbReference>
<evidence type="ECO:0000259" key="3">
    <source>
        <dbReference type="Pfam" id="PF17168"/>
    </source>
</evidence>
<dbReference type="InterPro" id="IPR033433">
    <property type="entry name" value="GtaA_N"/>
</dbReference>
<gene>
    <name evidence="4" type="ORF">B0A48_01655</name>
</gene>
<evidence type="ECO:0000313" key="4">
    <source>
        <dbReference type="EMBL" id="OQO13427.1"/>
    </source>
</evidence>
<reference evidence="5" key="1">
    <citation type="submission" date="2017-03" db="EMBL/GenBank/DDBJ databases">
        <title>Genomes of endolithic fungi from Antarctica.</title>
        <authorList>
            <person name="Coleine C."/>
            <person name="Masonjones S."/>
            <person name="Stajich J.E."/>
        </authorList>
    </citation>
    <scope>NUCLEOTIDE SEQUENCE [LARGE SCALE GENOMIC DNA]</scope>
    <source>
        <strain evidence="5">CCFEE 5527</strain>
    </source>
</reference>
<accession>A0A1V8TPW9</accession>
<dbReference type="Proteomes" id="UP000192596">
    <property type="component" value="Unassembled WGS sequence"/>
</dbReference>
<evidence type="ECO:0000313" key="5">
    <source>
        <dbReference type="Proteomes" id="UP000192596"/>
    </source>
</evidence>
<feature type="domain" description="Glutaminase A central" evidence="2">
    <location>
        <begin position="401"/>
        <end position="466"/>
    </location>
</feature>
<protein>
    <submittedName>
        <fullName evidence="4">Uncharacterized protein</fullName>
    </submittedName>
</protein>
<feature type="domain" description="Glutaminase A N-terminal" evidence="3">
    <location>
        <begin position="165"/>
        <end position="312"/>
    </location>
</feature>
<dbReference type="Pfam" id="PF17168">
    <property type="entry name" value="DUF5127"/>
    <property type="match status" value="1"/>
</dbReference>
<keyword evidence="5" id="KW-1185">Reference proteome</keyword>
<feature type="domain" description="Glutaminase A central" evidence="2">
    <location>
        <begin position="318"/>
        <end position="399"/>
    </location>
</feature>
<dbReference type="OrthoDB" id="431715at2759"/>
<dbReference type="EMBL" id="NAJO01000003">
    <property type="protein sequence ID" value="OQO13427.1"/>
    <property type="molecule type" value="Genomic_DNA"/>
</dbReference>
<dbReference type="Pfam" id="PF16335">
    <property type="entry name" value="GtaA_6_Hairpin"/>
    <property type="match status" value="2"/>
</dbReference>